<accession>A0A8S4SIK0</accession>
<evidence type="ECO:0000256" key="1">
    <source>
        <dbReference type="SAM" id="MobiDB-lite"/>
    </source>
</evidence>
<dbReference type="AlphaFoldDB" id="A0A8S4SIK0"/>
<comment type="caution">
    <text evidence="2">The sequence shown here is derived from an EMBL/GenBank/DDBJ whole genome shotgun (WGS) entry which is preliminary data.</text>
</comment>
<evidence type="ECO:0000313" key="2">
    <source>
        <dbReference type="EMBL" id="CAH2266942.1"/>
    </source>
</evidence>
<keyword evidence="3" id="KW-1185">Reference proteome</keyword>
<feature type="region of interest" description="Disordered" evidence="1">
    <location>
        <begin position="63"/>
        <end position="127"/>
    </location>
</feature>
<gene>
    <name evidence="2" type="primary">jg8846</name>
    <name evidence="2" type="ORF">PAEG_LOCUS25540</name>
</gene>
<feature type="compositionally biased region" description="Low complexity" evidence="1">
    <location>
        <begin position="80"/>
        <end position="99"/>
    </location>
</feature>
<feature type="compositionally biased region" description="Polar residues" evidence="1">
    <location>
        <begin position="101"/>
        <end position="112"/>
    </location>
</feature>
<name>A0A8S4SIK0_9NEOP</name>
<dbReference type="EMBL" id="CAKXAJ010026328">
    <property type="protein sequence ID" value="CAH2266942.1"/>
    <property type="molecule type" value="Genomic_DNA"/>
</dbReference>
<sequence length="127" mass="13586">MSVHFVIDRPLRRDWYSRLGALVEEESRELRRGAGCGGGGEGVHCWRGSRAGAGEKNCHCSESRAALQRSNSIPESGDTPHSAQARAAHPHAGAALPAALTSRTPSASSTCTRHAHAHNTRTRYPHG</sequence>
<protein>
    <submittedName>
        <fullName evidence="2">Jg8846 protein</fullName>
    </submittedName>
</protein>
<reference evidence="2" key="1">
    <citation type="submission" date="2022-03" db="EMBL/GenBank/DDBJ databases">
        <authorList>
            <person name="Lindestad O."/>
        </authorList>
    </citation>
    <scope>NUCLEOTIDE SEQUENCE</scope>
</reference>
<organism evidence="2 3">
    <name type="scientific">Pararge aegeria aegeria</name>
    <dbReference type="NCBI Taxonomy" id="348720"/>
    <lineage>
        <taxon>Eukaryota</taxon>
        <taxon>Metazoa</taxon>
        <taxon>Ecdysozoa</taxon>
        <taxon>Arthropoda</taxon>
        <taxon>Hexapoda</taxon>
        <taxon>Insecta</taxon>
        <taxon>Pterygota</taxon>
        <taxon>Neoptera</taxon>
        <taxon>Endopterygota</taxon>
        <taxon>Lepidoptera</taxon>
        <taxon>Glossata</taxon>
        <taxon>Ditrysia</taxon>
        <taxon>Papilionoidea</taxon>
        <taxon>Nymphalidae</taxon>
        <taxon>Satyrinae</taxon>
        <taxon>Satyrini</taxon>
        <taxon>Parargina</taxon>
        <taxon>Pararge</taxon>
    </lineage>
</organism>
<feature type="compositionally biased region" description="Basic residues" evidence="1">
    <location>
        <begin position="113"/>
        <end position="127"/>
    </location>
</feature>
<evidence type="ECO:0000313" key="3">
    <source>
        <dbReference type="Proteomes" id="UP000838756"/>
    </source>
</evidence>
<proteinExistence type="predicted"/>
<dbReference type="Proteomes" id="UP000838756">
    <property type="component" value="Unassembled WGS sequence"/>
</dbReference>
<dbReference type="OrthoDB" id="7486899at2759"/>